<protein>
    <submittedName>
        <fullName evidence="3">DUF4097 domain-containing protein</fullName>
    </submittedName>
</protein>
<dbReference type="RefSeq" id="WP_219777752.1">
    <property type="nucleotide sequence ID" value="NZ_JAHXPT010000001.1"/>
</dbReference>
<feature type="transmembrane region" description="Helical" evidence="1">
    <location>
        <begin position="6"/>
        <end position="27"/>
    </location>
</feature>
<keyword evidence="4" id="KW-1185">Reference proteome</keyword>
<comment type="caution">
    <text evidence="3">The sequence shown here is derived from an EMBL/GenBank/DDBJ whole genome shotgun (WGS) entry which is preliminary data.</text>
</comment>
<keyword evidence="1" id="KW-0812">Transmembrane</keyword>
<name>A0ABS7AJ53_9CLOT</name>
<feature type="domain" description="DUF4097" evidence="2">
    <location>
        <begin position="136"/>
        <end position="224"/>
    </location>
</feature>
<keyword evidence="1" id="KW-1133">Transmembrane helix</keyword>
<gene>
    <name evidence="3" type="ORF">KYD98_01135</name>
</gene>
<dbReference type="Proteomes" id="UP001519921">
    <property type="component" value="Unassembled WGS sequence"/>
</dbReference>
<evidence type="ECO:0000313" key="4">
    <source>
        <dbReference type="Proteomes" id="UP001519921"/>
    </source>
</evidence>
<proteinExistence type="predicted"/>
<organism evidence="3 4">
    <name type="scientific">Clostridium weizhouense</name>
    <dbReference type="NCBI Taxonomy" id="2859781"/>
    <lineage>
        <taxon>Bacteria</taxon>
        <taxon>Bacillati</taxon>
        <taxon>Bacillota</taxon>
        <taxon>Clostridia</taxon>
        <taxon>Eubacteriales</taxon>
        <taxon>Clostridiaceae</taxon>
        <taxon>Clostridium</taxon>
    </lineage>
</organism>
<dbReference type="EMBL" id="JAHXPT010000001">
    <property type="protein sequence ID" value="MBW6408692.1"/>
    <property type="molecule type" value="Genomic_DNA"/>
</dbReference>
<reference evidence="3 4" key="1">
    <citation type="submission" date="2021-07" db="EMBL/GenBank/DDBJ databases">
        <title>Clostridium weizhouense sp. nov., an anaerobic bacterium isolated from activated sludge of Petroleum wastewater.</title>
        <authorList>
            <person name="Li Q."/>
        </authorList>
    </citation>
    <scope>NUCLEOTIDE SEQUENCE [LARGE SCALE GENOMIC DNA]</scope>
    <source>
        <strain evidence="3 4">YB-6</strain>
    </source>
</reference>
<dbReference type="Pfam" id="PF13349">
    <property type="entry name" value="DUF4097"/>
    <property type="match status" value="1"/>
</dbReference>
<evidence type="ECO:0000256" key="1">
    <source>
        <dbReference type="SAM" id="Phobius"/>
    </source>
</evidence>
<accession>A0ABS7AJ53</accession>
<keyword evidence="1" id="KW-0472">Membrane</keyword>
<dbReference type="InterPro" id="IPR025164">
    <property type="entry name" value="Toastrack_DUF4097"/>
</dbReference>
<evidence type="ECO:0000259" key="2">
    <source>
        <dbReference type="Pfam" id="PF13349"/>
    </source>
</evidence>
<evidence type="ECO:0000313" key="3">
    <source>
        <dbReference type="EMBL" id="MBW6408692.1"/>
    </source>
</evidence>
<sequence length="227" mass="24910">MIKKMLQILLVFMLVIILVGVGIVYFLPGKTINEEKIFTSQEISNLQEISLNGNFDINITDSDSKDIKCSFSKTQKGYVANGYEIESKIENNVLYVTTNNQKESSVVLGGETLKVNIDIPKSYKNKLSIKSKLTPINISNSNSEDIECSTTDGKIEISLDKICGDISVNTHLGDIDLKLPKDEKFNLSASSRIGKVINNLESNVDSSTSDKHINLSALDGTITISGK</sequence>